<dbReference type="PANTHER" id="PTHR30126">
    <property type="entry name" value="HTH-TYPE TRANSCRIPTIONAL REGULATOR"/>
    <property type="match status" value="1"/>
</dbReference>
<dbReference type="PRINTS" id="PR00039">
    <property type="entry name" value="HTHLYSR"/>
</dbReference>
<organism evidence="6 7">
    <name type="scientific">Pseudomonas weihenstephanensis</name>
    <dbReference type="NCBI Taxonomy" id="1608994"/>
    <lineage>
        <taxon>Bacteria</taxon>
        <taxon>Pseudomonadati</taxon>
        <taxon>Pseudomonadota</taxon>
        <taxon>Gammaproteobacteria</taxon>
        <taxon>Pseudomonadales</taxon>
        <taxon>Pseudomonadaceae</taxon>
        <taxon>Pseudomonas</taxon>
    </lineage>
</organism>
<evidence type="ECO:0000313" key="6">
    <source>
        <dbReference type="EMBL" id="MBM1197633.1"/>
    </source>
</evidence>
<keyword evidence="4" id="KW-0804">Transcription</keyword>
<reference evidence="6 7" key="1">
    <citation type="submission" date="2020-01" db="EMBL/GenBank/DDBJ databases">
        <title>Comparative genomics of meat spoilage bacteria.</title>
        <authorList>
            <person name="Hilgarth M."/>
            <person name="Vogel R.F."/>
        </authorList>
    </citation>
    <scope>NUCLEOTIDE SEQUENCE [LARGE SCALE GENOMIC DNA]</scope>
    <source>
        <strain evidence="6 7">TMW2.2077</strain>
    </source>
</reference>
<evidence type="ECO:0000256" key="1">
    <source>
        <dbReference type="ARBA" id="ARBA00009437"/>
    </source>
</evidence>
<keyword evidence="7" id="KW-1185">Reference proteome</keyword>
<dbReference type="Pfam" id="PF00126">
    <property type="entry name" value="HTH_1"/>
    <property type="match status" value="1"/>
</dbReference>
<dbReference type="Pfam" id="PF03466">
    <property type="entry name" value="LysR_substrate"/>
    <property type="match status" value="1"/>
</dbReference>
<gene>
    <name evidence="6" type="ORF">GYN02_20945</name>
</gene>
<sequence length="287" mass="32527">MDLDLARTFLEIVRYGSLASAAQNLHVTQTAVTARVQKLESLLGVTLFIRNRAGARLTPEGEAFVVYANQLLQTWEAARRDLPRPEGLNQVLHIAGEVSLCNPLILSWTKALRQHLTSHAVRVQIRDGEQLLRQVEMGLLDAALVYRPAYWPGVQVEQLLEEKLIQIRRPALPEPYVYVDWGEDFRRQHDAALPDKARAALSFNLGPVALHYILENGGSGYFRTRVVQSYLNSGALERVPKAPEFSYPTYVVYSRERDCAALQQALELLRDIVKQDSDWSQRWGPEV</sequence>
<protein>
    <submittedName>
        <fullName evidence="6">LysR family transcriptional regulator</fullName>
    </submittedName>
</protein>
<dbReference type="RefSeq" id="WP_203303801.1">
    <property type="nucleotide sequence ID" value="NZ_JAAEBW010000016.1"/>
</dbReference>
<dbReference type="InterPro" id="IPR036390">
    <property type="entry name" value="WH_DNA-bd_sf"/>
</dbReference>
<evidence type="ECO:0000259" key="5">
    <source>
        <dbReference type="PROSITE" id="PS50931"/>
    </source>
</evidence>
<evidence type="ECO:0000256" key="3">
    <source>
        <dbReference type="ARBA" id="ARBA00023125"/>
    </source>
</evidence>
<accession>A0ABS1ZNW5</accession>
<dbReference type="InterPro" id="IPR036388">
    <property type="entry name" value="WH-like_DNA-bd_sf"/>
</dbReference>
<keyword evidence="2" id="KW-0805">Transcription regulation</keyword>
<dbReference type="Proteomes" id="UP000809529">
    <property type="component" value="Unassembled WGS sequence"/>
</dbReference>
<comment type="similarity">
    <text evidence="1">Belongs to the LysR transcriptional regulatory family.</text>
</comment>
<dbReference type="SUPFAM" id="SSF53850">
    <property type="entry name" value="Periplasmic binding protein-like II"/>
    <property type="match status" value="1"/>
</dbReference>
<dbReference type="EMBL" id="JAAEBW010000016">
    <property type="protein sequence ID" value="MBM1197633.1"/>
    <property type="molecule type" value="Genomic_DNA"/>
</dbReference>
<dbReference type="PANTHER" id="PTHR30126:SF21">
    <property type="entry name" value="TRANSCRIPTIONAL REGULATOR-RELATED"/>
    <property type="match status" value="1"/>
</dbReference>
<evidence type="ECO:0000313" key="7">
    <source>
        <dbReference type="Proteomes" id="UP000809529"/>
    </source>
</evidence>
<dbReference type="InterPro" id="IPR005119">
    <property type="entry name" value="LysR_subst-bd"/>
</dbReference>
<comment type="caution">
    <text evidence="6">The sequence shown here is derived from an EMBL/GenBank/DDBJ whole genome shotgun (WGS) entry which is preliminary data.</text>
</comment>
<evidence type="ECO:0000256" key="4">
    <source>
        <dbReference type="ARBA" id="ARBA00023163"/>
    </source>
</evidence>
<dbReference type="InterPro" id="IPR000847">
    <property type="entry name" value="LysR_HTH_N"/>
</dbReference>
<keyword evidence="3" id="KW-0238">DNA-binding</keyword>
<feature type="domain" description="HTH lysR-type" evidence="5">
    <location>
        <begin position="1"/>
        <end position="58"/>
    </location>
</feature>
<dbReference type="SUPFAM" id="SSF46785">
    <property type="entry name" value="Winged helix' DNA-binding domain"/>
    <property type="match status" value="1"/>
</dbReference>
<dbReference type="PROSITE" id="PS50931">
    <property type="entry name" value="HTH_LYSR"/>
    <property type="match status" value="1"/>
</dbReference>
<dbReference type="Gene3D" id="1.10.10.10">
    <property type="entry name" value="Winged helix-like DNA-binding domain superfamily/Winged helix DNA-binding domain"/>
    <property type="match status" value="1"/>
</dbReference>
<name>A0ABS1ZNW5_9PSED</name>
<proteinExistence type="inferred from homology"/>
<evidence type="ECO:0000256" key="2">
    <source>
        <dbReference type="ARBA" id="ARBA00023015"/>
    </source>
</evidence>